<dbReference type="Proteomes" id="UP000007882">
    <property type="component" value="Chromosome"/>
</dbReference>
<dbReference type="HOGENOM" id="CLU_1142046_0_0_11"/>
<dbReference type="AlphaFoldDB" id="I0HA19"/>
<name>I0HA19_ACTM4</name>
<dbReference type="PATRIC" id="fig|512565.3.peg.4621"/>
<gene>
    <name evidence="1" type="ordered locus">AMIS_46360</name>
</gene>
<proteinExistence type="predicted"/>
<dbReference type="InterPro" id="IPR029058">
    <property type="entry name" value="AB_hydrolase_fold"/>
</dbReference>
<sequence>MSTMEFLKPMVLPVPIRAAERHGAVDLYVPPAAEPLPAILFVHGGPLPPGLEPLPREWPLFQAYASLAAGHQVVGAVVDHRLRGPDSYPTAFDDVAGALDTLRADPRVDASRVAIWYFSGGGRLSADYLRAVPSWLRAVALTYPMVTPFPGWPDDPRFRPAEAVVSAGDLPIVLTRVGEENPAVAEGVAAFVAAAEKANLTIVDVPHGRHGFDNQNDSDESREAIMAAFNRVLAALA</sequence>
<accession>I0HA19</accession>
<dbReference type="Gene3D" id="3.40.50.1820">
    <property type="entry name" value="alpha/beta hydrolase"/>
    <property type="match status" value="1"/>
</dbReference>
<reference evidence="1 2" key="1">
    <citation type="submission" date="2012-02" db="EMBL/GenBank/DDBJ databases">
        <title>Complete genome sequence of Actinoplanes missouriensis 431 (= NBRC 102363).</title>
        <authorList>
            <person name="Ohnishi Y."/>
            <person name="Ishikawa J."/>
            <person name="Sekine M."/>
            <person name="Hosoyama A."/>
            <person name="Harada T."/>
            <person name="Narita H."/>
            <person name="Hata T."/>
            <person name="Konno Y."/>
            <person name="Tutikane K."/>
            <person name="Fujita N."/>
            <person name="Horinouchi S."/>
            <person name="Hayakawa M."/>
        </authorList>
    </citation>
    <scope>NUCLEOTIDE SEQUENCE [LARGE SCALE GENOMIC DNA]</scope>
    <source>
        <strain evidence="2">ATCC 14538 / DSM 43046 / CBS 188.64 / JCM 3121 / NBRC 102363 / NCIMB 12654 / NRRL B-3342 / UNCC 431</strain>
    </source>
</reference>
<dbReference type="SUPFAM" id="SSF53474">
    <property type="entry name" value="alpha/beta-Hydrolases"/>
    <property type="match status" value="1"/>
</dbReference>
<organism evidence="1 2">
    <name type="scientific">Actinoplanes missouriensis (strain ATCC 14538 / DSM 43046 / CBS 188.64 / JCM 3121 / NBRC 102363 / NCIMB 12654 / NRRL B-3342 / UNCC 431)</name>
    <dbReference type="NCBI Taxonomy" id="512565"/>
    <lineage>
        <taxon>Bacteria</taxon>
        <taxon>Bacillati</taxon>
        <taxon>Actinomycetota</taxon>
        <taxon>Actinomycetes</taxon>
        <taxon>Micromonosporales</taxon>
        <taxon>Micromonosporaceae</taxon>
        <taxon>Actinoplanes</taxon>
    </lineage>
</organism>
<keyword evidence="2" id="KW-1185">Reference proteome</keyword>
<protein>
    <submittedName>
        <fullName evidence="1">Uncharacterized protein</fullName>
    </submittedName>
</protein>
<dbReference type="EMBL" id="AP012319">
    <property type="protein sequence ID" value="BAL89856.1"/>
    <property type="molecule type" value="Genomic_DNA"/>
</dbReference>
<evidence type="ECO:0000313" key="1">
    <source>
        <dbReference type="EMBL" id="BAL89856.1"/>
    </source>
</evidence>
<dbReference type="STRING" id="512565.AMIS_46360"/>
<dbReference type="eggNOG" id="COG0412">
    <property type="taxonomic scope" value="Bacteria"/>
</dbReference>
<evidence type="ECO:0000313" key="2">
    <source>
        <dbReference type="Proteomes" id="UP000007882"/>
    </source>
</evidence>
<dbReference type="KEGG" id="ams:AMIS_46360"/>